<sequence>MTDAVSKGHLKRLEFVRSYSGAALSKAGDVGTTLKQYLPASVKPHFEKAIDQAKSTASPAVAKTQDWGEQVLTLVDSKVDDMIVTGHRFYSSSAEELKTQVDRQRQFHEKNMEHYSKAREAYLKKIEETVEFLKKEGLTGTAKVAADTVMARVEDAKKLPGYVSTNAKVMLEKVSSAWDNLQEFPAVKKILNVAQPGVDFAWKHYQSTHDAVAGSPTYHKVWDQSQGMWHKLKSTSAAKKAEESVWPYISPYADPVIEKVGSSSYYQAAVNHLKPIAANGM</sequence>
<accession>A0AAW1SB48</accession>
<name>A0AAW1SB48_9CHLO</name>
<dbReference type="Pfam" id="PF05755">
    <property type="entry name" value="REF"/>
    <property type="match status" value="1"/>
</dbReference>
<organism evidence="2 3">
    <name type="scientific">Elliptochloris bilobata</name>
    <dbReference type="NCBI Taxonomy" id="381761"/>
    <lineage>
        <taxon>Eukaryota</taxon>
        <taxon>Viridiplantae</taxon>
        <taxon>Chlorophyta</taxon>
        <taxon>core chlorophytes</taxon>
        <taxon>Trebouxiophyceae</taxon>
        <taxon>Trebouxiophyceae incertae sedis</taxon>
        <taxon>Elliptochloris clade</taxon>
        <taxon>Elliptochloris</taxon>
    </lineage>
</organism>
<dbReference type="AlphaFoldDB" id="A0AAW1SB48"/>
<protein>
    <submittedName>
        <fullName evidence="2">Uncharacterized protein</fullName>
    </submittedName>
</protein>
<comment type="similarity">
    <text evidence="1">Belongs to the REF/SRPP family.</text>
</comment>
<dbReference type="Proteomes" id="UP001445335">
    <property type="component" value="Unassembled WGS sequence"/>
</dbReference>
<dbReference type="PANTHER" id="PTHR33732">
    <property type="entry name" value="REF/SRPP-LIKE PROTEIN OS05G0151300/LOC_OS05G05940"/>
    <property type="match status" value="1"/>
</dbReference>
<proteinExistence type="inferred from homology"/>
<dbReference type="EMBL" id="JALJOU010000006">
    <property type="protein sequence ID" value="KAK9843458.1"/>
    <property type="molecule type" value="Genomic_DNA"/>
</dbReference>
<gene>
    <name evidence="2" type="ORF">WJX81_003967</name>
</gene>
<comment type="caution">
    <text evidence="2">The sequence shown here is derived from an EMBL/GenBank/DDBJ whole genome shotgun (WGS) entry which is preliminary data.</text>
</comment>
<evidence type="ECO:0000313" key="2">
    <source>
        <dbReference type="EMBL" id="KAK9843458.1"/>
    </source>
</evidence>
<keyword evidence="3" id="KW-1185">Reference proteome</keyword>
<dbReference type="PANTHER" id="PTHR33732:SF9">
    <property type="entry name" value="REF_SRPP-LIKE PROTEIN OS05G0151300_LOC_OS05G05940"/>
    <property type="match status" value="1"/>
</dbReference>
<evidence type="ECO:0000313" key="3">
    <source>
        <dbReference type="Proteomes" id="UP001445335"/>
    </source>
</evidence>
<dbReference type="InterPro" id="IPR008802">
    <property type="entry name" value="REF"/>
</dbReference>
<evidence type="ECO:0000256" key="1">
    <source>
        <dbReference type="ARBA" id="ARBA00009737"/>
    </source>
</evidence>
<reference evidence="2 3" key="1">
    <citation type="journal article" date="2024" name="Nat. Commun.">
        <title>Phylogenomics reveals the evolutionary origins of lichenization in chlorophyte algae.</title>
        <authorList>
            <person name="Puginier C."/>
            <person name="Libourel C."/>
            <person name="Otte J."/>
            <person name="Skaloud P."/>
            <person name="Haon M."/>
            <person name="Grisel S."/>
            <person name="Petersen M."/>
            <person name="Berrin J.G."/>
            <person name="Delaux P.M."/>
            <person name="Dal Grande F."/>
            <person name="Keller J."/>
        </authorList>
    </citation>
    <scope>NUCLEOTIDE SEQUENCE [LARGE SCALE GENOMIC DNA]</scope>
    <source>
        <strain evidence="2 3">SAG 245.80</strain>
    </source>
</reference>